<reference evidence="4" key="1">
    <citation type="journal article" date="2019" name="Int. J. Syst. Evol. Microbiol.">
        <title>The Global Catalogue of Microorganisms (GCM) 10K type strain sequencing project: providing services to taxonomists for standard genome sequencing and annotation.</title>
        <authorList>
            <consortium name="The Broad Institute Genomics Platform"/>
            <consortium name="The Broad Institute Genome Sequencing Center for Infectious Disease"/>
            <person name="Wu L."/>
            <person name="Ma J."/>
        </authorList>
    </citation>
    <scope>NUCLEOTIDE SEQUENCE [LARGE SCALE GENOMIC DNA]</scope>
    <source>
        <strain evidence="4">CGMCC 1.16305</strain>
    </source>
</reference>
<evidence type="ECO:0000256" key="1">
    <source>
        <dbReference type="SAM" id="MobiDB-lite"/>
    </source>
</evidence>
<feature type="transmembrane region" description="Helical" evidence="2">
    <location>
        <begin position="65"/>
        <end position="88"/>
    </location>
</feature>
<evidence type="ECO:0000313" key="4">
    <source>
        <dbReference type="Proteomes" id="UP001596505"/>
    </source>
</evidence>
<accession>A0ABW2PQ45</accession>
<keyword evidence="4" id="KW-1185">Reference proteome</keyword>
<protein>
    <submittedName>
        <fullName evidence="3">Uncharacterized protein</fullName>
    </submittedName>
</protein>
<keyword evidence="2" id="KW-1133">Transmembrane helix</keyword>
<comment type="caution">
    <text evidence="3">The sequence shown here is derived from an EMBL/GenBank/DDBJ whole genome shotgun (WGS) entry which is preliminary data.</text>
</comment>
<sequence>MNQEELKEWDYTEESLPSRRSRNHRSGSIGKPEEKQIYRRRRHQKSQSEESQEEISRKNRKSNPLVITNVISWMFIIMVCIVILSLIIF</sequence>
<dbReference type="EMBL" id="JBHTCO010000001">
    <property type="protein sequence ID" value="MFC7391532.1"/>
    <property type="molecule type" value="Genomic_DNA"/>
</dbReference>
<name>A0ABW2PQ45_9BACL</name>
<dbReference type="RefSeq" id="WP_380962626.1">
    <property type="nucleotide sequence ID" value="NZ_JBHTCO010000001.1"/>
</dbReference>
<dbReference type="Proteomes" id="UP001596505">
    <property type="component" value="Unassembled WGS sequence"/>
</dbReference>
<organism evidence="3 4">
    <name type="scientific">Scopulibacillus cellulosilyticus</name>
    <dbReference type="NCBI Taxonomy" id="2665665"/>
    <lineage>
        <taxon>Bacteria</taxon>
        <taxon>Bacillati</taxon>
        <taxon>Bacillota</taxon>
        <taxon>Bacilli</taxon>
        <taxon>Bacillales</taxon>
        <taxon>Sporolactobacillaceae</taxon>
        <taxon>Scopulibacillus</taxon>
    </lineage>
</organism>
<feature type="compositionally biased region" description="Basic and acidic residues" evidence="1">
    <location>
        <begin position="1"/>
        <end position="10"/>
    </location>
</feature>
<gene>
    <name evidence="3" type="ORF">ACFQRG_00710</name>
</gene>
<evidence type="ECO:0000256" key="2">
    <source>
        <dbReference type="SAM" id="Phobius"/>
    </source>
</evidence>
<keyword evidence="2" id="KW-0472">Membrane</keyword>
<proteinExistence type="predicted"/>
<keyword evidence="2" id="KW-0812">Transmembrane</keyword>
<evidence type="ECO:0000313" key="3">
    <source>
        <dbReference type="EMBL" id="MFC7391532.1"/>
    </source>
</evidence>
<feature type="region of interest" description="Disordered" evidence="1">
    <location>
        <begin position="1"/>
        <end position="60"/>
    </location>
</feature>